<dbReference type="EMBL" id="ARYL01000017">
    <property type="protein sequence ID" value="KDA02100.1"/>
    <property type="molecule type" value="Genomic_DNA"/>
</dbReference>
<organism evidence="1 2">
    <name type="scientific">Hyphomonas oceanitis SCH89</name>
    <dbReference type="NCBI Taxonomy" id="1280953"/>
    <lineage>
        <taxon>Bacteria</taxon>
        <taxon>Pseudomonadati</taxon>
        <taxon>Pseudomonadota</taxon>
        <taxon>Alphaproteobacteria</taxon>
        <taxon>Hyphomonadales</taxon>
        <taxon>Hyphomonadaceae</taxon>
        <taxon>Hyphomonas</taxon>
    </lineage>
</organism>
<proteinExistence type="predicted"/>
<dbReference type="PATRIC" id="fig|1280953.3.peg.2414"/>
<dbReference type="Proteomes" id="UP000024942">
    <property type="component" value="Unassembled WGS sequence"/>
</dbReference>
<reference evidence="1 2" key="1">
    <citation type="journal article" date="2014" name="Antonie Van Leeuwenhoek">
        <title>Hyphomonas beringensis sp. nov. and Hyphomonas chukchiensis sp. nov., isolated from surface seawater of the Bering Sea and Chukchi Sea.</title>
        <authorList>
            <person name="Li C."/>
            <person name="Lai Q."/>
            <person name="Li G."/>
            <person name="Dong C."/>
            <person name="Wang J."/>
            <person name="Liao Y."/>
            <person name="Shao Z."/>
        </authorList>
    </citation>
    <scope>NUCLEOTIDE SEQUENCE [LARGE SCALE GENOMIC DNA]</scope>
    <source>
        <strain evidence="1 2">SCH89</strain>
    </source>
</reference>
<gene>
    <name evidence="1" type="ORF">HOC_11972</name>
</gene>
<dbReference type="AlphaFoldDB" id="A0A059G685"/>
<comment type="caution">
    <text evidence="1">The sequence shown here is derived from an EMBL/GenBank/DDBJ whole genome shotgun (WGS) entry which is preliminary data.</text>
</comment>
<dbReference type="STRING" id="1280953.HOC_11972"/>
<accession>A0A059G685</accession>
<evidence type="ECO:0000313" key="1">
    <source>
        <dbReference type="EMBL" id="KDA02100.1"/>
    </source>
</evidence>
<protein>
    <submittedName>
        <fullName evidence="1">Uncharacterized protein</fullName>
    </submittedName>
</protein>
<sequence>MGIEQIIASLPDKSPSDREKIRANISRLLEKGSEKERKDAQALQDAMNALAHTEAQSLFERLDGLDDAQLVAAAFAFLPATDTEVKIIEALLNHPASTSTELSKACGWKAQTWHMHFGKMCKDREIYLWPAPPSVVRDGEKIMTAILADLDENENRWTMKPNVAAAFRAMNIGAGK</sequence>
<name>A0A059G685_9PROT</name>
<keyword evidence="2" id="KW-1185">Reference proteome</keyword>
<dbReference type="RefSeq" id="WP_035538848.1">
    <property type="nucleotide sequence ID" value="NZ_ARYL01000017.1"/>
</dbReference>
<evidence type="ECO:0000313" key="2">
    <source>
        <dbReference type="Proteomes" id="UP000024942"/>
    </source>
</evidence>
<dbReference type="OrthoDB" id="7630538at2"/>